<dbReference type="SUPFAM" id="SSF57889">
    <property type="entry name" value="Cysteine-rich domain"/>
    <property type="match status" value="3"/>
</dbReference>
<dbReference type="PROSITE" id="PS00107">
    <property type="entry name" value="PROTEIN_KINASE_ATP"/>
    <property type="match status" value="1"/>
</dbReference>
<feature type="compositionally biased region" description="Basic and acidic residues" evidence="3">
    <location>
        <begin position="798"/>
        <end position="809"/>
    </location>
</feature>
<proteinExistence type="predicted"/>
<dbReference type="SUPFAM" id="SSF56112">
    <property type="entry name" value="Protein kinase-like (PK-like)"/>
    <property type="match status" value="1"/>
</dbReference>
<dbReference type="InterPro" id="IPR000719">
    <property type="entry name" value="Prot_kinase_dom"/>
</dbReference>
<evidence type="ECO:0000256" key="3">
    <source>
        <dbReference type="SAM" id="MobiDB-lite"/>
    </source>
</evidence>
<feature type="domain" description="Protein kinase" evidence="4">
    <location>
        <begin position="521"/>
        <end position="815"/>
    </location>
</feature>
<dbReference type="InterPro" id="IPR001245">
    <property type="entry name" value="Ser-Thr/Tyr_kinase_cat_dom"/>
</dbReference>
<protein>
    <recommendedName>
        <fullName evidence="4">Protein kinase domain-containing protein</fullName>
    </recommendedName>
</protein>
<keyword evidence="2" id="KW-0547">Nucleotide-binding</keyword>
<keyword evidence="6" id="KW-1185">Reference proteome</keyword>
<dbReference type="Pfam" id="PF03107">
    <property type="entry name" value="C1_2"/>
    <property type="match status" value="1"/>
</dbReference>
<reference evidence="5" key="1">
    <citation type="submission" date="2023-02" db="EMBL/GenBank/DDBJ databases">
        <title>Genome of toxic invasive species Heracleum sosnowskyi carries increased number of genes despite the absence of recent whole-genome duplications.</title>
        <authorList>
            <person name="Schelkunov M."/>
            <person name="Shtratnikova V."/>
            <person name="Makarenko M."/>
            <person name="Klepikova A."/>
            <person name="Omelchenko D."/>
            <person name="Novikova G."/>
            <person name="Obukhova E."/>
            <person name="Bogdanov V."/>
            <person name="Penin A."/>
            <person name="Logacheva M."/>
        </authorList>
    </citation>
    <scope>NUCLEOTIDE SEQUENCE</scope>
    <source>
        <strain evidence="5">Hsosn_3</strain>
        <tissue evidence="5">Leaf</tissue>
    </source>
</reference>
<dbReference type="Proteomes" id="UP001237642">
    <property type="component" value="Unassembled WGS sequence"/>
</dbReference>
<gene>
    <name evidence="5" type="ORF">POM88_009600</name>
</gene>
<evidence type="ECO:0000313" key="5">
    <source>
        <dbReference type="EMBL" id="KAK1399737.1"/>
    </source>
</evidence>
<evidence type="ECO:0000256" key="2">
    <source>
        <dbReference type="PROSITE-ProRule" id="PRU10141"/>
    </source>
</evidence>
<feature type="binding site" evidence="2">
    <location>
        <position position="559"/>
    </location>
    <ligand>
        <name>ATP</name>
        <dbReference type="ChEBI" id="CHEBI:30616"/>
    </ligand>
</feature>
<dbReference type="InterPro" id="IPR046349">
    <property type="entry name" value="C1-like_sf"/>
</dbReference>
<sequence>MEKMLKHISHNHSLILQENYQAQKGDVCRGCNRQIFSCKLFVYTCSDQADGRCGKFRLHKSCAELPPKIEHPGFPEGFLFFQCRKGFTLVLVTSATCDGIGSSIAVAVRNLISNPTPRAYDLWRHNRWFPRRWGLIFQQGSSTAATVKEEAEPWWFPEDESSVNLLLEQFVKAFSTPNHKYDNSIYSATKGNKHWTHDEHDLQLITVNELNDRKDDDETSLLCDGCVKPIRTDGDLLFGCVPCQYFLHKMCAESPKEITHHLWPGDTLHAGKHNEQYKSFYCEACGGFCNGIFFCDFQDRKTDIGCVVLPKIIKHEAHPHQLSQVKTGHECKACGSDFIGYLQYQCKKYCDNFYICVKCIMQPKTVKHRWDPHPLRLIYESGMVSDHEHDFNCEYCSRDIDTNLWFYHCSDCDLSFHIGSCFEFSSSLRYSKMKFGATNIVIDQLHPHSLTLAKNRKVRNCKSCDKKVSLGCPVLECAPCKTIFCYGSQHGQYLGKKESEYCELIFLEGSTYFFNAKDISEGTIDVLGEGSYGTTYKVVMDEGTPVVVKILNEVGVAKKEFEQQMKILEKISRHPNIVPLRAYYYSEVEKLLFYEYMPAGSLSEFLHGNRGTGRASLDWGSRLKIALGAARGIAHIHAEGSVRFTHGNIKSSNVLLNRDLDGCVSDAGVASLMNYIPPKHRGPGYRAPEMIETRKDTQKSDVYSFGVLLLEMLTGKSPIQISGHGNDEIVDLPRWVRSVVRKEWTAKVFDIELLKYQNIEEELVQMLQIALACVAKVPDMRLRMDEVVKMIEEIRQCDSENRPSSDDNNSKNSNVQTPTP</sequence>
<keyword evidence="1" id="KW-0677">Repeat</keyword>
<comment type="caution">
    <text evidence="5">The sequence shown here is derived from an EMBL/GenBank/DDBJ whole genome shotgun (WGS) entry which is preliminary data.</text>
</comment>
<evidence type="ECO:0000313" key="6">
    <source>
        <dbReference type="Proteomes" id="UP001237642"/>
    </source>
</evidence>
<dbReference type="AlphaFoldDB" id="A0AAD8N8C4"/>
<evidence type="ECO:0000256" key="1">
    <source>
        <dbReference type="ARBA" id="ARBA00022737"/>
    </source>
</evidence>
<dbReference type="GO" id="GO:0004672">
    <property type="term" value="F:protein kinase activity"/>
    <property type="evidence" value="ECO:0007669"/>
    <property type="project" value="InterPro"/>
</dbReference>
<dbReference type="InterPro" id="IPR011009">
    <property type="entry name" value="Kinase-like_dom_sf"/>
</dbReference>
<evidence type="ECO:0000259" key="4">
    <source>
        <dbReference type="PROSITE" id="PS50011"/>
    </source>
</evidence>
<dbReference type="GO" id="GO:0005524">
    <property type="term" value="F:ATP binding"/>
    <property type="evidence" value="ECO:0007669"/>
    <property type="project" value="UniProtKB-UniRule"/>
</dbReference>
<name>A0AAD8N8C4_9APIA</name>
<dbReference type="InterPro" id="IPR017441">
    <property type="entry name" value="Protein_kinase_ATP_BS"/>
</dbReference>
<dbReference type="EMBL" id="JAUIZM010000002">
    <property type="protein sequence ID" value="KAK1399737.1"/>
    <property type="molecule type" value="Genomic_DNA"/>
</dbReference>
<dbReference type="PANTHER" id="PTHR48010:SF71">
    <property type="entry name" value="PROTEIN KINASE DOMAIN-CONTAINING PROTEIN"/>
    <property type="match status" value="1"/>
</dbReference>
<organism evidence="5 6">
    <name type="scientific">Heracleum sosnowskyi</name>
    <dbReference type="NCBI Taxonomy" id="360622"/>
    <lineage>
        <taxon>Eukaryota</taxon>
        <taxon>Viridiplantae</taxon>
        <taxon>Streptophyta</taxon>
        <taxon>Embryophyta</taxon>
        <taxon>Tracheophyta</taxon>
        <taxon>Spermatophyta</taxon>
        <taxon>Magnoliopsida</taxon>
        <taxon>eudicotyledons</taxon>
        <taxon>Gunneridae</taxon>
        <taxon>Pentapetalae</taxon>
        <taxon>asterids</taxon>
        <taxon>campanulids</taxon>
        <taxon>Apiales</taxon>
        <taxon>Apiaceae</taxon>
        <taxon>Apioideae</taxon>
        <taxon>apioid superclade</taxon>
        <taxon>Tordylieae</taxon>
        <taxon>Tordyliinae</taxon>
        <taxon>Heracleum</taxon>
    </lineage>
</organism>
<feature type="region of interest" description="Disordered" evidence="3">
    <location>
        <begin position="798"/>
        <end position="820"/>
    </location>
</feature>
<reference evidence="5" key="2">
    <citation type="submission" date="2023-05" db="EMBL/GenBank/DDBJ databases">
        <authorList>
            <person name="Schelkunov M.I."/>
        </authorList>
    </citation>
    <scope>NUCLEOTIDE SEQUENCE</scope>
    <source>
        <strain evidence="5">Hsosn_3</strain>
        <tissue evidence="5">Leaf</tissue>
    </source>
</reference>
<accession>A0AAD8N8C4</accession>
<dbReference type="PROSITE" id="PS50011">
    <property type="entry name" value="PROTEIN_KINASE_DOM"/>
    <property type="match status" value="1"/>
</dbReference>
<dbReference type="InterPro" id="IPR004146">
    <property type="entry name" value="DC1"/>
</dbReference>
<dbReference type="Gene3D" id="3.30.200.20">
    <property type="entry name" value="Phosphorylase Kinase, domain 1"/>
    <property type="match status" value="1"/>
</dbReference>
<dbReference type="Pfam" id="PF07714">
    <property type="entry name" value="PK_Tyr_Ser-Thr"/>
    <property type="match status" value="1"/>
</dbReference>
<keyword evidence="2" id="KW-0067">ATP-binding</keyword>
<dbReference type="FunFam" id="1.10.510.10:FF:000095">
    <property type="entry name" value="protein STRUBBELIG-RECEPTOR FAMILY 8"/>
    <property type="match status" value="1"/>
</dbReference>
<dbReference type="PANTHER" id="PTHR48010">
    <property type="entry name" value="OS05G0588300 PROTEIN"/>
    <property type="match status" value="1"/>
</dbReference>
<dbReference type="InterPro" id="IPR050994">
    <property type="entry name" value="At_inactive_RLKs"/>
</dbReference>
<dbReference type="Gene3D" id="1.10.510.10">
    <property type="entry name" value="Transferase(Phosphotransferase) domain 1"/>
    <property type="match status" value="1"/>
</dbReference>